<dbReference type="OrthoDB" id="5951731at2759"/>
<evidence type="ECO:0000259" key="9">
    <source>
        <dbReference type="PROSITE" id="PS50215"/>
    </source>
</evidence>
<dbReference type="PANTHER" id="PTHR11905:SF159">
    <property type="entry name" value="ADAM METALLOPROTEASE"/>
    <property type="match status" value="1"/>
</dbReference>
<gene>
    <name evidence="10" type="ORF">BDY17DRAFT_304875</name>
</gene>
<sequence length="823" mass="87182">MRLSCPPLLLLVITFLCSPIADASSKKRNPIGAISIIRNATIHTPSHKITATSDFDLTFIADGGLHVKFSLEPNRDVLRSNSLITHLAPDGSIERQVPLERSGHKVFKGSAWVRSGEDGDGSWEWAGWVRTLISRDGAYPFFEGAFSVHLDHHHIQSSTHYLQTRHRLDPEIEGLESGDEYMVLWRDSDVLPDSALGHEELRRSLNVDAGDSVACSADKLTFNTNPDHPVLKGLSGRSEDSLAGVEVSHLLRGRQTDSTTGGNSGGVNLRSTIGNPAGCPTVRKVALVGVATDCTYTRALGSSEAVTQNVISQINTASGIWEDAFNIVLGLQNLTISSENCPSSPARATEWNQGCSSDVTIEDRLNWFSAWRGEQGGDNSHWTLLSTCNTDSIIGLAWLGQACMNTAISSNGSSFTGNGATSGSSEVVSGANVVIRTDGTNEWAVIAHETGHTYGAVHDCDSTTCQESSYVSSQQCCPYTANTCSADSRFIMNPYSQPGANAFSPCTIGNICSAIGRNSVNTSCLSDNDDVRLFAGADCGNGIVEAGEECDCGGVAGCAGDPCCDPTTCRFTSGSVCDDSTEECCSNCQFRSSGTVCRGSTSSCDPQEVCSGTSGSCPANELAPNGQDCGDGLKCASGQCTSRNQQCRTVMGSYTGNNDTRACDSSGCMISCASPQFGPGACYGLQQNYLDGTPCGGGGYCQNGQCEGTSVNGEVKSWIDDNKGIVIGVACAVGIILLIVIFGCCSRYRKKKTRRTKNIPGHPAPPPEGWQGWNNRGPMAQVQGPQQGWYGPTPMSGPRPAWNAPPRPPPPSYLQSSNSVRYA</sequence>
<name>A0A6A6PGH8_9PEZI</name>
<dbReference type="SMART" id="SM00050">
    <property type="entry name" value="DISIN"/>
    <property type="match status" value="1"/>
</dbReference>
<evidence type="ECO:0000256" key="7">
    <source>
        <dbReference type="SAM" id="SignalP"/>
    </source>
</evidence>
<feature type="compositionally biased region" description="Polar residues" evidence="5">
    <location>
        <begin position="813"/>
        <end position="823"/>
    </location>
</feature>
<evidence type="ECO:0000256" key="1">
    <source>
        <dbReference type="ARBA" id="ARBA00023157"/>
    </source>
</evidence>
<dbReference type="InterPro" id="IPR001590">
    <property type="entry name" value="Peptidase_M12B"/>
</dbReference>
<keyword evidence="4" id="KW-0862">Zinc</keyword>
<evidence type="ECO:0000256" key="3">
    <source>
        <dbReference type="ARBA" id="ARBA00074021"/>
    </source>
</evidence>
<evidence type="ECO:0000313" key="10">
    <source>
        <dbReference type="EMBL" id="KAF2479045.1"/>
    </source>
</evidence>
<evidence type="ECO:0000256" key="6">
    <source>
        <dbReference type="SAM" id="Phobius"/>
    </source>
</evidence>
<keyword evidence="4" id="KW-0479">Metal-binding</keyword>
<dbReference type="Pfam" id="PF13688">
    <property type="entry name" value="Reprolysin_5"/>
    <property type="match status" value="1"/>
</dbReference>
<keyword evidence="6" id="KW-1133">Transmembrane helix</keyword>
<evidence type="ECO:0000259" key="8">
    <source>
        <dbReference type="PROSITE" id="PS50214"/>
    </source>
</evidence>
<dbReference type="PROSITE" id="PS50215">
    <property type="entry name" value="ADAM_MEPRO"/>
    <property type="match status" value="1"/>
</dbReference>
<accession>A0A6A6PGH8</accession>
<keyword evidence="11" id="KW-1185">Reference proteome</keyword>
<comment type="caution">
    <text evidence="4">Lacks conserved residue(s) required for the propagation of feature annotation.</text>
</comment>
<feature type="compositionally biased region" description="Pro residues" evidence="5">
    <location>
        <begin position="803"/>
        <end position="812"/>
    </location>
</feature>
<feature type="binding site" evidence="4">
    <location>
        <position position="458"/>
    </location>
    <ligand>
        <name>Zn(2+)</name>
        <dbReference type="ChEBI" id="CHEBI:29105"/>
        <note>catalytic</note>
    </ligand>
</feature>
<dbReference type="GeneID" id="54475785"/>
<evidence type="ECO:0000256" key="4">
    <source>
        <dbReference type="PROSITE-ProRule" id="PRU00276"/>
    </source>
</evidence>
<dbReference type="InterPro" id="IPR024079">
    <property type="entry name" value="MetalloPept_cat_dom_sf"/>
</dbReference>
<dbReference type="CDD" id="cd04271">
    <property type="entry name" value="ZnMc_ADAM_fungal"/>
    <property type="match status" value="1"/>
</dbReference>
<feature type="chain" id="PRO_5025395499" description="Disintegrin and metalloproteinase domain-containing protein B" evidence="7">
    <location>
        <begin position="24"/>
        <end position="823"/>
    </location>
</feature>
<dbReference type="SUPFAM" id="SSF55486">
    <property type="entry name" value="Metalloproteases ('zincins'), catalytic domain"/>
    <property type="match status" value="1"/>
</dbReference>
<dbReference type="Gene3D" id="4.10.70.10">
    <property type="entry name" value="Disintegrin domain"/>
    <property type="match status" value="1"/>
</dbReference>
<dbReference type="Gene3D" id="3.40.1620.60">
    <property type="match status" value="1"/>
</dbReference>
<dbReference type="GO" id="GO:0006508">
    <property type="term" value="P:proteolysis"/>
    <property type="evidence" value="ECO:0007669"/>
    <property type="project" value="InterPro"/>
</dbReference>
<dbReference type="SUPFAM" id="SSF57552">
    <property type="entry name" value="Blood coagulation inhibitor (disintegrin)"/>
    <property type="match status" value="1"/>
</dbReference>
<dbReference type="Pfam" id="PF00200">
    <property type="entry name" value="Disintegrin"/>
    <property type="match status" value="1"/>
</dbReference>
<feature type="domain" description="Peptidase M12B" evidence="9">
    <location>
        <begin position="283"/>
        <end position="511"/>
    </location>
</feature>
<keyword evidence="1" id="KW-1015">Disulfide bond</keyword>
<keyword evidence="6" id="KW-0812">Transmembrane</keyword>
<keyword evidence="6" id="KW-0472">Membrane</keyword>
<dbReference type="AlphaFoldDB" id="A0A6A6PGH8"/>
<dbReference type="Proteomes" id="UP000799767">
    <property type="component" value="Unassembled WGS sequence"/>
</dbReference>
<dbReference type="InterPro" id="IPR034028">
    <property type="entry name" value="ZnMc_ADAM_fungal"/>
</dbReference>
<organism evidence="10 11">
    <name type="scientific">Neohortaea acidophila</name>
    <dbReference type="NCBI Taxonomy" id="245834"/>
    <lineage>
        <taxon>Eukaryota</taxon>
        <taxon>Fungi</taxon>
        <taxon>Dikarya</taxon>
        <taxon>Ascomycota</taxon>
        <taxon>Pezizomycotina</taxon>
        <taxon>Dothideomycetes</taxon>
        <taxon>Dothideomycetidae</taxon>
        <taxon>Mycosphaerellales</taxon>
        <taxon>Teratosphaeriaceae</taxon>
        <taxon>Neohortaea</taxon>
    </lineage>
</organism>
<proteinExistence type="predicted"/>
<keyword evidence="7" id="KW-0732">Signal</keyword>
<comment type="function">
    <text evidence="2">Probable zinc protease.</text>
</comment>
<dbReference type="PANTHER" id="PTHR11905">
    <property type="entry name" value="ADAM A DISINTEGRIN AND METALLOPROTEASE DOMAIN"/>
    <property type="match status" value="1"/>
</dbReference>
<feature type="binding site" evidence="4">
    <location>
        <position position="448"/>
    </location>
    <ligand>
        <name>Zn(2+)</name>
        <dbReference type="ChEBI" id="CHEBI:29105"/>
        <note>catalytic</note>
    </ligand>
</feature>
<feature type="transmembrane region" description="Helical" evidence="6">
    <location>
        <begin position="725"/>
        <end position="745"/>
    </location>
</feature>
<reference evidence="10" key="1">
    <citation type="journal article" date="2020" name="Stud. Mycol.">
        <title>101 Dothideomycetes genomes: a test case for predicting lifestyles and emergence of pathogens.</title>
        <authorList>
            <person name="Haridas S."/>
            <person name="Albert R."/>
            <person name="Binder M."/>
            <person name="Bloem J."/>
            <person name="Labutti K."/>
            <person name="Salamov A."/>
            <person name="Andreopoulos B."/>
            <person name="Baker S."/>
            <person name="Barry K."/>
            <person name="Bills G."/>
            <person name="Bluhm B."/>
            <person name="Cannon C."/>
            <person name="Castanera R."/>
            <person name="Culley D."/>
            <person name="Daum C."/>
            <person name="Ezra D."/>
            <person name="Gonzalez J."/>
            <person name="Henrissat B."/>
            <person name="Kuo A."/>
            <person name="Liang C."/>
            <person name="Lipzen A."/>
            <person name="Lutzoni F."/>
            <person name="Magnuson J."/>
            <person name="Mondo S."/>
            <person name="Nolan M."/>
            <person name="Ohm R."/>
            <person name="Pangilinan J."/>
            <person name="Park H.-J."/>
            <person name="Ramirez L."/>
            <person name="Alfaro M."/>
            <person name="Sun H."/>
            <person name="Tritt A."/>
            <person name="Yoshinaga Y."/>
            <person name="Zwiers L.-H."/>
            <person name="Turgeon B."/>
            <person name="Goodwin S."/>
            <person name="Spatafora J."/>
            <person name="Crous P."/>
            <person name="Grigoriev I."/>
        </authorList>
    </citation>
    <scope>NUCLEOTIDE SEQUENCE</scope>
    <source>
        <strain evidence="10">CBS 113389</strain>
    </source>
</reference>
<evidence type="ECO:0000313" key="11">
    <source>
        <dbReference type="Proteomes" id="UP000799767"/>
    </source>
</evidence>
<feature type="domain" description="Disintegrin" evidence="8">
    <location>
        <begin position="536"/>
        <end position="625"/>
    </location>
</feature>
<evidence type="ECO:0000256" key="2">
    <source>
        <dbReference type="ARBA" id="ARBA00056552"/>
    </source>
</evidence>
<feature type="region of interest" description="Disordered" evidence="5">
    <location>
        <begin position="755"/>
        <end position="823"/>
    </location>
</feature>
<protein>
    <recommendedName>
        <fullName evidence="3">Disintegrin and metalloproteinase domain-containing protein B</fullName>
    </recommendedName>
</protein>
<dbReference type="Gene3D" id="3.40.390.10">
    <property type="entry name" value="Collagenase (Catalytic Domain)"/>
    <property type="match status" value="1"/>
</dbReference>
<feature type="binding site" evidence="4">
    <location>
        <position position="452"/>
    </location>
    <ligand>
        <name>Zn(2+)</name>
        <dbReference type="ChEBI" id="CHEBI:29105"/>
        <note>catalytic</note>
    </ligand>
</feature>
<dbReference type="FunFam" id="4.10.70.10:FF:000003">
    <property type="entry name" value="Disintegrin and metalloproteinase domain-containing protein 17"/>
    <property type="match status" value="1"/>
</dbReference>
<feature type="active site" evidence="4">
    <location>
        <position position="449"/>
    </location>
</feature>
<dbReference type="RefSeq" id="XP_033585615.1">
    <property type="nucleotide sequence ID" value="XM_033734783.1"/>
</dbReference>
<evidence type="ECO:0000256" key="5">
    <source>
        <dbReference type="SAM" id="MobiDB-lite"/>
    </source>
</evidence>
<feature type="signal peptide" evidence="7">
    <location>
        <begin position="1"/>
        <end position="23"/>
    </location>
</feature>
<dbReference type="GO" id="GO:0046872">
    <property type="term" value="F:metal ion binding"/>
    <property type="evidence" value="ECO:0007669"/>
    <property type="project" value="UniProtKB-KW"/>
</dbReference>
<dbReference type="GO" id="GO:0004222">
    <property type="term" value="F:metalloendopeptidase activity"/>
    <property type="evidence" value="ECO:0007669"/>
    <property type="project" value="InterPro"/>
</dbReference>
<dbReference type="InterPro" id="IPR001762">
    <property type="entry name" value="Disintegrin_dom"/>
</dbReference>
<dbReference type="EMBL" id="MU001642">
    <property type="protein sequence ID" value="KAF2479045.1"/>
    <property type="molecule type" value="Genomic_DNA"/>
</dbReference>
<dbReference type="InterPro" id="IPR036436">
    <property type="entry name" value="Disintegrin_dom_sf"/>
</dbReference>
<dbReference type="PROSITE" id="PS50214">
    <property type="entry name" value="DISINTEGRIN_2"/>
    <property type="match status" value="1"/>
</dbReference>